<feature type="transmembrane region" description="Helical" evidence="2">
    <location>
        <begin position="477"/>
        <end position="496"/>
    </location>
</feature>
<feature type="transmembrane region" description="Helical" evidence="2">
    <location>
        <begin position="1005"/>
        <end position="1023"/>
    </location>
</feature>
<dbReference type="InterPro" id="IPR027463">
    <property type="entry name" value="AcrB_DN_DC_subdom"/>
</dbReference>
<dbReference type="Pfam" id="PF00873">
    <property type="entry name" value="ACR_tran"/>
    <property type="match status" value="2"/>
</dbReference>
<protein>
    <submittedName>
        <fullName evidence="4">HAE1 family hydrophobic/amphiphilic exporter-1</fullName>
    </submittedName>
</protein>
<dbReference type="EMBL" id="SMAB01000001">
    <property type="protein sequence ID" value="TCS84539.1"/>
    <property type="molecule type" value="Genomic_DNA"/>
</dbReference>
<dbReference type="OrthoDB" id="9757876at2"/>
<gene>
    <name evidence="4" type="ORF">EDD72_101208</name>
</gene>
<evidence type="ECO:0000256" key="1">
    <source>
        <dbReference type="SAM" id="Coils"/>
    </source>
</evidence>
<keyword evidence="1" id="KW-0175">Coiled coil</keyword>
<dbReference type="PANTHER" id="PTHR32063:SF0">
    <property type="entry name" value="SWARMING MOTILITY PROTEIN SWRC"/>
    <property type="match status" value="1"/>
</dbReference>
<name>A0A4V2UT82_9BACI</name>
<dbReference type="Gene3D" id="3.30.70.1320">
    <property type="entry name" value="Multidrug efflux transporter AcrB pore domain like"/>
    <property type="match status" value="2"/>
</dbReference>
<comment type="caution">
    <text evidence="4">The sequence shown here is derived from an EMBL/GenBank/DDBJ whole genome shotgun (WGS) entry which is preliminary data.</text>
</comment>
<proteinExistence type="predicted"/>
<dbReference type="PANTHER" id="PTHR32063">
    <property type="match status" value="1"/>
</dbReference>
<evidence type="ECO:0000259" key="3">
    <source>
        <dbReference type="PROSITE" id="PS50156"/>
    </source>
</evidence>
<dbReference type="GO" id="GO:0005886">
    <property type="term" value="C:plasma membrane"/>
    <property type="evidence" value="ECO:0007669"/>
    <property type="project" value="TreeGrafter"/>
</dbReference>
<dbReference type="RefSeq" id="WP_132766767.1">
    <property type="nucleotide sequence ID" value="NZ_SMAB01000001.1"/>
</dbReference>
<feature type="transmembrane region" description="Helical" evidence="2">
    <location>
        <begin position="575"/>
        <end position="597"/>
    </location>
</feature>
<dbReference type="InterPro" id="IPR000731">
    <property type="entry name" value="SSD"/>
</dbReference>
<feature type="coiled-coil region" evidence="1">
    <location>
        <begin position="326"/>
        <end position="360"/>
    </location>
</feature>
<dbReference type="SUPFAM" id="SSF82714">
    <property type="entry name" value="Multidrug efflux transporter AcrB TolC docking domain, DN and DC subdomains"/>
    <property type="match status" value="2"/>
</dbReference>
<dbReference type="Gene3D" id="3.30.70.1430">
    <property type="entry name" value="Multidrug efflux transporter AcrB pore domain"/>
    <property type="match status" value="2"/>
</dbReference>
<keyword evidence="2" id="KW-0812">Transmembrane</keyword>
<feature type="transmembrane region" description="Helical" evidence="2">
    <location>
        <begin position="1108"/>
        <end position="1133"/>
    </location>
</feature>
<feature type="transmembrane region" description="Helical" evidence="2">
    <location>
        <begin position="979"/>
        <end position="998"/>
    </location>
</feature>
<dbReference type="InterPro" id="IPR001036">
    <property type="entry name" value="Acrflvin-R"/>
</dbReference>
<feature type="transmembrane region" description="Helical" evidence="2">
    <location>
        <begin position="1035"/>
        <end position="1056"/>
    </location>
</feature>
<dbReference type="Gene3D" id="1.20.1640.10">
    <property type="entry name" value="Multidrug efflux transporter AcrB transmembrane domain"/>
    <property type="match status" value="3"/>
</dbReference>
<dbReference type="SUPFAM" id="SSF82693">
    <property type="entry name" value="Multidrug efflux transporter AcrB pore domain, PN1, PN2, PC1 and PC2 subdomains"/>
    <property type="match status" value="2"/>
</dbReference>
<dbReference type="PROSITE" id="PS50156">
    <property type="entry name" value="SSD"/>
    <property type="match status" value="1"/>
</dbReference>
<keyword evidence="5" id="KW-1185">Reference proteome</keyword>
<reference evidence="4 5" key="1">
    <citation type="submission" date="2019-03" db="EMBL/GenBank/DDBJ databases">
        <title>Genomic Encyclopedia of Type Strains, Phase IV (KMG-IV): sequencing the most valuable type-strain genomes for metagenomic binning, comparative biology and taxonomic classification.</title>
        <authorList>
            <person name="Goeker M."/>
        </authorList>
    </citation>
    <scope>NUCLEOTIDE SEQUENCE [LARGE SCALE GENOMIC DNA]</scope>
    <source>
        <strain evidence="4 5">DSM 23802</strain>
    </source>
</reference>
<feature type="transmembrane region" description="Helical" evidence="2">
    <location>
        <begin position="603"/>
        <end position="629"/>
    </location>
</feature>
<keyword evidence="2" id="KW-1133">Transmembrane helix</keyword>
<dbReference type="GO" id="GO:0042910">
    <property type="term" value="F:xenobiotic transmembrane transporter activity"/>
    <property type="evidence" value="ECO:0007669"/>
    <property type="project" value="TreeGrafter"/>
</dbReference>
<dbReference type="Proteomes" id="UP000295788">
    <property type="component" value="Unassembled WGS sequence"/>
</dbReference>
<dbReference type="Gene3D" id="3.30.2090.10">
    <property type="entry name" value="Multidrug efflux transporter AcrB TolC docking domain, DN and DC subdomains"/>
    <property type="match status" value="3"/>
</dbReference>
<feature type="transmembrane region" description="Helical" evidence="2">
    <location>
        <begin position="663"/>
        <end position="683"/>
    </location>
</feature>
<feature type="transmembrane region" description="Helical" evidence="2">
    <location>
        <begin position="1077"/>
        <end position="1096"/>
    </location>
</feature>
<evidence type="ECO:0000313" key="5">
    <source>
        <dbReference type="Proteomes" id="UP000295788"/>
    </source>
</evidence>
<sequence>MNSWIRFSMKNVGVIFMAMILILLGGIYSASNMKLEEMPNVDIPYLTVIVAYPGATPEQSLEDIGKPMEQAFSGLKNIENLYITAGTNYTAATLEFNLDQSMDQAEKDVNSALATIKLPEGAQKPQIRKEGPTAAPIYSFSVTANEDQATIQQYIKDHIQPSLATIDGVSSVDVKGLAEKKIFIRVDPQKLKDKNLTLDQVKQILLANNISFPAGEVTADNKSLNVEVGNKIHSIDDLKKLQLISIQQDLSGFSNAFKSIGEGFNVVGSTIGQLGQGVGTLTGNQLMIQGQIEIMNGIFGISSMMLQDQAQLNGLMQQLQKTPEQAQVLQPQIEELQKKIQREQAQITSLQSKLTELQKQVKSSGIQLANELKGMASNQKTPTTQNHSTMNPSLKIEVIPLTDIADVSYKSENGAVLTRLNGNPAVVTDIKAQPGTNTVELVKKVEEKLKEIKLPKGYQLTKLRDSSIQVKKSVNGMLRESLLGALFAVIVTFIFLRNWRSTIVAILSIPLSIFASMIALYWFGYSLNIMTLAGMAIAVGRVVDDSIVVIENIYRRLSASKERDPELIIDATKEVGKAVTFSTFTTIAVFGPLSFVPGIVGKFFVPFAVTVVIALLFSLIVAITVVPLLSRLFLMNMRHHEPKDNLLQRGYRQLLGWSLQHKFIVLLVASFLFGSAVALVPHIPKNFMPTEKTVSYNLGITLPLGTTDERADQMAKKIENLLAKRNDVKHFQTNMIGEKIEIQIELKDDLTQEQTKDFEQYIRKNTANLDHGVTTALTPLGLASGYGGLYIVVNGTDMASLKEAGAMIVNQIKDVPGLADVSSNVSAVQQQISVQVDPKKAAENGLNPAMVAMAVREMISGDSVMNVNLNGKTTDVNLGLKVDDLKSLESIRNQTITSMTGKQVKLSDVATIEQKPGPTSIQRLNQQEYVSIQGRFTTDNSSAIQDEVEKRIERIQLPEGVTIRFEGESKEISSGFKNMGIAIVVAILLVYLVMLIGFGEMIAPIGILFSLPFIFVGGLWGLYFSGDALGMPAMVGFLMLIGIVVTNAIVYMDRVIQNRGLGMKLREALIEAGVTRLRPILMTALATVGALLPLAISTEGGLISRSMAIVVITGLTTSTLLTLVIVPVAYMVLDGIRNRVLALGKSNTNAQIVDSIRSMND</sequence>
<dbReference type="AlphaFoldDB" id="A0A4V2UT82"/>
<feature type="domain" description="SSD" evidence="3">
    <location>
        <begin position="503"/>
        <end position="632"/>
    </location>
</feature>
<accession>A0A4V2UT82</accession>
<dbReference type="Gene3D" id="3.30.70.1440">
    <property type="entry name" value="Multidrug efflux transporter AcrB pore domain"/>
    <property type="match status" value="1"/>
</dbReference>
<evidence type="ECO:0000313" key="4">
    <source>
        <dbReference type="EMBL" id="TCS84539.1"/>
    </source>
</evidence>
<dbReference type="SUPFAM" id="SSF82866">
    <property type="entry name" value="Multidrug efflux transporter AcrB transmembrane domain"/>
    <property type="match status" value="2"/>
</dbReference>
<organism evidence="4 5">
    <name type="scientific">Tepidibacillus fermentans</name>
    <dbReference type="NCBI Taxonomy" id="1281767"/>
    <lineage>
        <taxon>Bacteria</taxon>
        <taxon>Bacillati</taxon>
        <taxon>Bacillota</taxon>
        <taxon>Bacilli</taxon>
        <taxon>Bacillales</taxon>
        <taxon>Bacillaceae</taxon>
        <taxon>Tepidibacillus</taxon>
    </lineage>
</organism>
<keyword evidence="2" id="KW-0472">Membrane</keyword>
<evidence type="ECO:0000256" key="2">
    <source>
        <dbReference type="SAM" id="Phobius"/>
    </source>
</evidence>
<feature type="transmembrane region" description="Helical" evidence="2">
    <location>
        <begin position="503"/>
        <end position="523"/>
    </location>
</feature>